<protein>
    <submittedName>
        <fullName evidence="3">Uncharacterized protein</fullName>
    </submittedName>
</protein>
<reference evidence="3" key="1">
    <citation type="submission" date="2022-10" db="EMBL/GenBank/DDBJ databases">
        <title>Novel sulphate-reducing endosymbionts in the free-living metamonad Anaeramoeba.</title>
        <authorList>
            <person name="Jerlstrom-Hultqvist J."/>
            <person name="Cepicka I."/>
            <person name="Gallot-Lavallee L."/>
            <person name="Salas-Leiva D."/>
            <person name="Curtis B.A."/>
            <person name="Zahonova K."/>
            <person name="Pipaliya S."/>
            <person name="Dacks J."/>
            <person name="Roger A.J."/>
        </authorList>
    </citation>
    <scope>NUCLEOTIDE SEQUENCE</scope>
    <source>
        <strain evidence="3">BMAN</strain>
    </source>
</reference>
<name>A0A9Q0LF48_ANAIG</name>
<keyword evidence="1" id="KW-1133">Transmembrane helix</keyword>
<accession>A0A9Q0LF48</accession>
<keyword evidence="1" id="KW-0812">Transmembrane</keyword>
<keyword evidence="4" id="KW-1185">Reference proteome</keyword>
<feature type="chain" id="PRO_5040236893" evidence="2">
    <location>
        <begin position="22"/>
        <end position="195"/>
    </location>
</feature>
<sequence>MRNRIFVLLLIFQFILLFANSDGNQNGNQILVGNDYYFFGTEKEKVVYFPLKTSVADDLTIKVFGSTCDFRLYFRSGVIPPDPTPNFQLYPGFSLKSDGCQASVSLSKNQVYDDSETFQILYYSTLNTTDSYFSINVQLDYDGDVYAKAKAGLVISIILLSIALLITIIIVIFLARWKKKKKPPESEPLLEQDDD</sequence>
<keyword evidence="1" id="KW-0472">Membrane</keyword>
<evidence type="ECO:0000313" key="4">
    <source>
        <dbReference type="Proteomes" id="UP001149090"/>
    </source>
</evidence>
<dbReference type="Proteomes" id="UP001149090">
    <property type="component" value="Unassembled WGS sequence"/>
</dbReference>
<evidence type="ECO:0000256" key="1">
    <source>
        <dbReference type="SAM" id="Phobius"/>
    </source>
</evidence>
<feature type="signal peptide" evidence="2">
    <location>
        <begin position="1"/>
        <end position="21"/>
    </location>
</feature>
<organism evidence="3 4">
    <name type="scientific">Anaeramoeba ignava</name>
    <name type="common">Anaerobic marine amoeba</name>
    <dbReference type="NCBI Taxonomy" id="1746090"/>
    <lineage>
        <taxon>Eukaryota</taxon>
        <taxon>Metamonada</taxon>
        <taxon>Anaeramoebidae</taxon>
        <taxon>Anaeramoeba</taxon>
    </lineage>
</organism>
<dbReference type="EMBL" id="JAPDFW010000090">
    <property type="protein sequence ID" value="KAJ5071224.1"/>
    <property type="molecule type" value="Genomic_DNA"/>
</dbReference>
<proteinExistence type="predicted"/>
<gene>
    <name evidence="3" type="ORF">M0811_10496</name>
</gene>
<comment type="caution">
    <text evidence="3">The sequence shown here is derived from an EMBL/GenBank/DDBJ whole genome shotgun (WGS) entry which is preliminary data.</text>
</comment>
<evidence type="ECO:0000313" key="3">
    <source>
        <dbReference type="EMBL" id="KAJ5071224.1"/>
    </source>
</evidence>
<dbReference type="AlphaFoldDB" id="A0A9Q0LF48"/>
<feature type="transmembrane region" description="Helical" evidence="1">
    <location>
        <begin position="153"/>
        <end position="175"/>
    </location>
</feature>
<evidence type="ECO:0000256" key="2">
    <source>
        <dbReference type="SAM" id="SignalP"/>
    </source>
</evidence>
<keyword evidence="2" id="KW-0732">Signal</keyword>